<name>A0A4R6WDH3_9SPHI</name>
<keyword evidence="2" id="KW-1185">Reference proteome</keyword>
<evidence type="ECO:0000313" key="2">
    <source>
        <dbReference type="Proteomes" id="UP000295292"/>
    </source>
</evidence>
<proteinExistence type="predicted"/>
<dbReference type="Gene3D" id="2.60.40.10">
    <property type="entry name" value="Immunoglobulins"/>
    <property type="match status" value="1"/>
</dbReference>
<sequence length="210" mass="23488">MRTKRVLLDYSGFKDDELNTLVGKVLDCLTDHAVFTDPPIELTELSAQMVDFREKWQVASRGGSLLEISEKNDAKGVLAASLRDIAFYVNKMSNGSRSKLLSSGLQLEADPKEAQVPNKVTGGMLVDGKQQNQMDIKFKPQKEALIYEYQIADGVDDDGAPIWKETFQTGSSRGNMYAPTVPDRTYYLRVRARNKKGIGDWSDVFSLKAR</sequence>
<dbReference type="InterPro" id="IPR036116">
    <property type="entry name" value="FN3_sf"/>
</dbReference>
<dbReference type="SUPFAM" id="SSF49265">
    <property type="entry name" value="Fibronectin type III"/>
    <property type="match status" value="1"/>
</dbReference>
<dbReference type="RefSeq" id="WP_133584083.1">
    <property type="nucleotide sequence ID" value="NZ_SNYV01000013.1"/>
</dbReference>
<evidence type="ECO:0008006" key="3">
    <source>
        <dbReference type="Google" id="ProtNLM"/>
    </source>
</evidence>
<dbReference type="OrthoDB" id="9792152at2"/>
<protein>
    <recommendedName>
        <fullName evidence="3">Fibronectin type-III domain-containing protein</fullName>
    </recommendedName>
</protein>
<evidence type="ECO:0000313" key="1">
    <source>
        <dbReference type="EMBL" id="TDQ77802.1"/>
    </source>
</evidence>
<dbReference type="InterPro" id="IPR013783">
    <property type="entry name" value="Ig-like_fold"/>
</dbReference>
<accession>A0A4R6WDH3</accession>
<dbReference type="Proteomes" id="UP000295292">
    <property type="component" value="Unassembled WGS sequence"/>
</dbReference>
<comment type="caution">
    <text evidence="1">The sequence shown here is derived from an EMBL/GenBank/DDBJ whole genome shotgun (WGS) entry which is preliminary data.</text>
</comment>
<dbReference type="InterPro" id="IPR003961">
    <property type="entry name" value="FN3_dom"/>
</dbReference>
<gene>
    <name evidence="1" type="ORF">CLV99_1767</name>
</gene>
<dbReference type="EMBL" id="SNYV01000013">
    <property type="protein sequence ID" value="TDQ77802.1"/>
    <property type="molecule type" value="Genomic_DNA"/>
</dbReference>
<organism evidence="1 2">
    <name type="scientific">Sphingobacterium yanglingense</name>
    <dbReference type="NCBI Taxonomy" id="1437280"/>
    <lineage>
        <taxon>Bacteria</taxon>
        <taxon>Pseudomonadati</taxon>
        <taxon>Bacteroidota</taxon>
        <taxon>Sphingobacteriia</taxon>
        <taxon>Sphingobacteriales</taxon>
        <taxon>Sphingobacteriaceae</taxon>
        <taxon>Sphingobacterium</taxon>
    </lineage>
</organism>
<dbReference type="AlphaFoldDB" id="A0A4R6WDH3"/>
<dbReference type="CDD" id="cd00063">
    <property type="entry name" value="FN3"/>
    <property type="match status" value="1"/>
</dbReference>
<reference evidence="1 2" key="1">
    <citation type="submission" date="2019-03" db="EMBL/GenBank/DDBJ databases">
        <title>Genomic Encyclopedia of Archaeal and Bacterial Type Strains, Phase II (KMG-II): from individual species to whole genera.</title>
        <authorList>
            <person name="Goeker M."/>
        </authorList>
    </citation>
    <scope>NUCLEOTIDE SEQUENCE [LARGE SCALE GENOMIC DNA]</scope>
    <source>
        <strain evidence="1 2">DSM 28353</strain>
    </source>
</reference>